<keyword evidence="1" id="KW-1185">Reference proteome</keyword>
<dbReference type="WBParaSite" id="PSAMB.scaffold4102size15679.g23549.t1">
    <property type="protein sequence ID" value="PSAMB.scaffold4102size15679.g23549.t1"/>
    <property type="gene ID" value="PSAMB.scaffold4102size15679.g23549"/>
</dbReference>
<dbReference type="AlphaFoldDB" id="A0A914WHA1"/>
<dbReference type="Proteomes" id="UP000887566">
    <property type="component" value="Unplaced"/>
</dbReference>
<proteinExistence type="predicted"/>
<evidence type="ECO:0000313" key="1">
    <source>
        <dbReference type="Proteomes" id="UP000887566"/>
    </source>
</evidence>
<accession>A0A914WHA1</accession>
<sequence>MSQAMWLFSSMIAARSVSLAIVLALKVAIDRDSLLVLVLVPFSGLLPEILAAPRLQPDRPAAANIPFEGIWDGRHGKKRRDGPRVLKVFTNSESRRDQFLSTYYKNRPIGAERSFCQRDLTITEQKIDGMARKEAFRRNLTTGEWLWMVRNLELIQLPGPTYYVFHPTTASKATIANSPAPQEASLLAESSQRSSKLPIPLDVHVSTVRRTMSTIAKPVVGR</sequence>
<name>A0A914WHA1_9BILA</name>
<organism evidence="1 2">
    <name type="scientific">Plectus sambesii</name>
    <dbReference type="NCBI Taxonomy" id="2011161"/>
    <lineage>
        <taxon>Eukaryota</taxon>
        <taxon>Metazoa</taxon>
        <taxon>Ecdysozoa</taxon>
        <taxon>Nematoda</taxon>
        <taxon>Chromadorea</taxon>
        <taxon>Plectida</taxon>
        <taxon>Plectina</taxon>
        <taxon>Plectoidea</taxon>
        <taxon>Plectidae</taxon>
        <taxon>Plectus</taxon>
    </lineage>
</organism>
<evidence type="ECO:0000313" key="2">
    <source>
        <dbReference type="WBParaSite" id="PSAMB.scaffold4102size15679.g23549.t1"/>
    </source>
</evidence>
<reference evidence="2" key="1">
    <citation type="submission" date="2022-11" db="UniProtKB">
        <authorList>
            <consortium name="WormBaseParasite"/>
        </authorList>
    </citation>
    <scope>IDENTIFICATION</scope>
</reference>
<protein>
    <submittedName>
        <fullName evidence="2">Uncharacterized protein</fullName>
    </submittedName>
</protein>